<dbReference type="Proteomes" id="UP000179106">
    <property type="component" value="Unassembled WGS sequence"/>
</dbReference>
<dbReference type="InterPro" id="IPR013805">
    <property type="entry name" value="GrpE_CC"/>
</dbReference>
<dbReference type="CDD" id="cd00446">
    <property type="entry name" value="GrpE"/>
    <property type="match status" value="1"/>
</dbReference>
<name>A0A1G2GR77_9BACT</name>
<dbReference type="GO" id="GO:0051087">
    <property type="term" value="F:protein-folding chaperone binding"/>
    <property type="evidence" value="ECO:0007669"/>
    <property type="project" value="InterPro"/>
</dbReference>
<proteinExistence type="inferred from homology"/>
<comment type="caution">
    <text evidence="5">The sequence shown here is derived from an EMBL/GenBank/DDBJ whole genome shotgun (WGS) entry which is preliminary data.</text>
</comment>
<comment type="similarity">
    <text evidence="1 3 4">Belongs to the GrpE family.</text>
</comment>
<evidence type="ECO:0000256" key="3">
    <source>
        <dbReference type="HAMAP-Rule" id="MF_01151"/>
    </source>
</evidence>
<dbReference type="SUPFAM" id="SSF51064">
    <property type="entry name" value="Head domain of nucleotide exchange factor GrpE"/>
    <property type="match status" value="1"/>
</dbReference>
<dbReference type="GO" id="GO:0000774">
    <property type="term" value="F:adenyl-nucleotide exchange factor activity"/>
    <property type="evidence" value="ECO:0007669"/>
    <property type="project" value="InterPro"/>
</dbReference>
<dbReference type="PRINTS" id="PR00773">
    <property type="entry name" value="GRPEPROTEIN"/>
</dbReference>
<dbReference type="Gene3D" id="2.30.22.10">
    <property type="entry name" value="Head domain of nucleotide exchange factor GrpE"/>
    <property type="match status" value="1"/>
</dbReference>
<evidence type="ECO:0000256" key="1">
    <source>
        <dbReference type="ARBA" id="ARBA00009054"/>
    </source>
</evidence>
<dbReference type="GO" id="GO:0006457">
    <property type="term" value="P:protein folding"/>
    <property type="evidence" value="ECO:0007669"/>
    <property type="project" value="InterPro"/>
</dbReference>
<dbReference type="Pfam" id="PF01025">
    <property type="entry name" value="GrpE"/>
    <property type="match status" value="1"/>
</dbReference>
<dbReference type="STRING" id="1802126.A3B25_00330"/>
<dbReference type="InterPro" id="IPR000740">
    <property type="entry name" value="GrpE"/>
</dbReference>
<comment type="subunit">
    <text evidence="3">Homodimer.</text>
</comment>
<keyword evidence="3" id="KW-0963">Cytoplasm</keyword>
<dbReference type="AlphaFoldDB" id="A0A1G2GR77"/>
<evidence type="ECO:0000256" key="4">
    <source>
        <dbReference type="RuleBase" id="RU004478"/>
    </source>
</evidence>
<dbReference type="Gene3D" id="3.90.20.20">
    <property type="match status" value="1"/>
</dbReference>
<gene>
    <name evidence="3" type="primary">grpE</name>
    <name evidence="5" type="ORF">A3B25_00330</name>
</gene>
<evidence type="ECO:0000256" key="2">
    <source>
        <dbReference type="ARBA" id="ARBA00023186"/>
    </source>
</evidence>
<evidence type="ECO:0000313" key="5">
    <source>
        <dbReference type="EMBL" id="OGZ52630.1"/>
    </source>
</evidence>
<evidence type="ECO:0000313" key="6">
    <source>
        <dbReference type="Proteomes" id="UP000179106"/>
    </source>
</evidence>
<comment type="subcellular location">
    <subcellularLocation>
        <location evidence="3">Cytoplasm</location>
    </subcellularLocation>
</comment>
<dbReference type="InterPro" id="IPR009012">
    <property type="entry name" value="GrpE_head"/>
</dbReference>
<dbReference type="GO" id="GO:0051082">
    <property type="term" value="F:unfolded protein binding"/>
    <property type="evidence" value="ECO:0007669"/>
    <property type="project" value="TreeGrafter"/>
</dbReference>
<dbReference type="PANTHER" id="PTHR21237:SF23">
    <property type="entry name" value="GRPE PROTEIN HOMOLOG, MITOCHONDRIAL"/>
    <property type="match status" value="1"/>
</dbReference>
<dbReference type="GO" id="GO:0042803">
    <property type="term" value="F:protein homodimerization activity"/>
    <property type="evidence" value="ECO:0007669"/>
    <property type="project" value="InterPro"/>
</dbReference>
<organism evidence="5 6">
    <name type="scientific">Candidatus Ryanbacteria bacterium RIFCSPLOWO2_01_FULL_48_26</name>
    <dbReference type="NCBI Taxonomy" id="1802126"/>
    <lineage>
        <taxon>Bacteria</taxon>
        <taxon>Candidatus Ryaniibacteriota</taxon>
    </lineage>
</organism>
<dbReference type="PANTHER" id="PTHR21237">
    <property type="entry name" value="GRPE PROTEIN"/>
    <property type="match status" value="1"/>
</dbReference>
<comment type="function">
    <text evidence="3">Participates actively in the response to hyperosmotic and heat shock by preventing the aggregation of stress-denatured proteins, in association with DnaK and GrpE. It is the nucleotide exchange factor for DnaK and may function as a thermosensor. Unfolded proteins bind initially to DnaJ; upon interaction with the DnaJ-bound protein, DnaK hydrolyzes its bound ATP, resulting in the formation of a stable complex. GrpE releases ADP from DnaK; ATP binding to DnaK triggers the release of the substrate protein, thus completing the reaction cycle. Several rounds of ATP-dependent interactions between DnaJ, DnaK and GrpE are required for fully efficient folding.</text>
</comment>
<sequence>MMDEIKNQNQNGSVAPPDEKIIAEFKEKLEQCEKQKTEYLSGWQRAKADFINYKKDEMKRMEEMARYGNEDLIRELIVILDNFDLGLRTLEKAGAVERGIYMIRLQIEEILKKRGLEKIIIKPGDALDTAVAEAIAEVESEKPPGTVIEEIEPGYRLYDKIIRSARVKVSKNKN</sequence>
<dbReference type="GO" id="GO:0005737">
    <property type="term" value="C:cytoplasm"/>
    <property type="evidence" value="ECO:0007669"/>
    <property type="project" value="UniProtKB-SubCell"/>
</dbReference>
<dbReference type="EMBL" id="MHNW01000042">
    <property type="protein sequence ID" value="OGZ52630.1"/>
    <property type="molecule type" value="Genomic_DNA"/>
</dbReference>
<protein>
    <recommendedName>
        <fullName evidence="3">Protein GrpE</fullName>
    </recommendedName>
    <alternativeName>
        <fullName evidence="3">HSP-70 cofactor</fullName>
    </alternativeName>
</protein>
<accession>A0A1G2GR77</accession>
<keyword evidence="3" id="KW-0346">Stress response</keyword>
<dbReference type="HAMAP" id="MF_01151">
    <property type="entry name" value="GrpE"/>
    <property type="match status" value="1"/>
</dbReference>
<reference evidence="5 6" key="1">
    <citation type="journal article" date="2016" name="Nat. Commun.">
        <title>Thousands of microbial genomes shed light on interconnected biogeochemical processes in an aquifer system.</title>
        <authorList>
            <person name="Anantharaman K."/>
            <person name="Brown C.T."/>
            <person name="Hug L.A."/>
            <person name="Sharon I."/>
            <person name="Castelle C.J."/>
            <person name="Probst A.J."/>
            <person name="Thomas B.C."/>
            <person name="Singh A."/>
            <person name="Wilkins M.J."/>
            <person name="Karaoz U."/>
            <person name="Brodie E.L."/>
            <person name="Williams K.H."/>
            <person name="Hubbard S.S."/>
            <person name="Banfield J.F."/>
        </authorList>
    </citation>
    <scope>NUCLEOTIDE SEQUENCE [LARGE SCALE GENOMIC DNA]</scope>
</reference>
<dbReference type="SUPFAM" id="SSF58014">
    <property type="entry name" value="Coiled-coil domain of nucleotide exchange factor GrpE"/>
    <property type="match status" value="1"/>
</dbReference>
<keyword evidence="2 3" id="KW-0143">Chaperone</keyword>